<dbReference type="Proteomes" id="UP000814128">
    <property type="component" value="Unassembled WGS sequence"/>
</dbReference>
<reference evidence="1" key="2">
    <citation type="journal article" date="2022" name="New Phytol.">
        <title>Evolutionary transition to the ectomycorrhizal habit in the genomes of a hyperdiverse lineage of mushroom-forming fungi.</title>
        <authorList>
            <person name="Looney B."/>
            <person name="Miyauchi S."/>
            <person name="Morin E."/>
            <person name="Drula E."/>
            <person name="Courty P.E."/>
            <person name="Kohler A."/>
            <person name="Kuo A."/>
            <person name="LaButti K."/>
            <person name="Pangilinan J."/>
            <person name="Lipzen A."/>
            <person name="Riley R."/>
            <person name="Andreopoulos W."/>
            <person name="He G."/>
            <person name="Johnson J."/>
            <person name="Nolan M."/>
            <person name="Tritt A."/>
            <person name="Barry K.W."/>
            <person name="Grigoriev I.V."/>
            <person name="Nagy L.G."/>
            <person name="Hibbett D."/>
            <person name="Henrissat B."/>
            <person name="Matheny P.B."/>
            <person name="Labbe J."/>
            <person name="Martin F.M."/>
        </authorList>
    </citation>
    <scope>NUCLEOTIDE SEQUENCE</scope>
    <source>
        <strain evidence="1">EC-137</strain>
    </source>
</reference>
<proteinExistence type="predicted"/>
<evidence type="ECO:0000313" key="2">
    <source>
        <dbReference type="Proteomes" id="UP000814128"/>
    </source>
</evidence>
<name>A0ACB8Q5S1_9AGAM</name>
<organism evidence="1 2">
    <name type="scientific">Vararia minispora EC-137</name>
    <dbReference type="NCBI Taxonomy" id="1314806"/>
    <lineage>
        <taxon>Eukaryota</taxon>
        <taxon>Fungi</taxon>
        <taxon>Dikarya</taxon>
        <taxon>Basidiomycota</taxon>
        <taxon>Agaricomycotina</taxon>
        <taxon>Agaricomycetes</taxon>
        <taxon>Russulales</taxon>
        <taxon>Lachnocladiaceae</taxon>
        <taxon>Vararia</taxon>
    </lineage>
</organism>
<dbReference type="EMBL" id="MU274034">
    <property type="protein sequence ID" value="KAI0027042.1"/>
    <property type="molecule type" value="Genomic_DNA"/>
</dbReference>
<protein>
    <submittedName>
        <fullName evidence="1">Uncharacterized protein</fullName>
    </submittedName>
</protein>
<keyword evidence="2" id="KW-1185">Reference proteome</keyword>
<accession>A0ACB8Q5S1</accession>
<evidence type="ECO:0000313" key="1">
    <source>
        <dbReference type="EMBL" id="KAI0027042.1"/>
    </source>
</evidence>
<sequence length="140" mass="15802">MDARSLWAPALQELDALFEYAGMGLRRCWNLENAHTGPSRPRPSPIVHQPQAHQVGAEDVRTIDLNHASYVHYAWEERASEICEDKKEAVINPHAWIHCVCLTPHGHRAISMDYPETIGHAPLVARLRLLTINMIKQGGK</sequence>
<comment type="caution">
    <text evidence="1">The sequence shown here is derived from an EMBL/GenBank/DDBJ whole genome shotgun (WGS) entry which is preliminary data.</text>
</comment>
<reference evidence="1" key="1">
    <citation type="submission" date="2021-02" db="EMBL/GenBank/DDBJ databases">
        <authorList>
            <consortium name="DOE Joint Genome Institute"/>
            <person name="Ahrendt S."/>
            <person name="Looney B.P."/>
            <person name="Miyauchi S."/>
            <person name="Morin E."/>
            <person name="Drula E."/>
            <person name="Courty P.E."/>
            <person name="Chicoki N."/>
            <person name="Fauchery L."/>
            <person name="Kohler A."/>
            <person name="Kuo A."/>
            <person name="Labutti K."/>
            <person name="Pangilinan J."/>
            <person name="Lipzen A."/>
            <person name="Riley R."/>
            <person name="Andreopoulos W."/>
            <person name="He G."/>
            <person name="Johnson J."/>
            <person name="Barry K.W."/>
            <person name="Grigoriev I.V."/>
            <person name="Nagy L."/>
            <person name="Hibbett D."/>
            <person name="Henrissat B."/>
            <person name="Matheny P.B."/>
            <person name="Labbe J."/>
            <person name="Martin F."/>
        </authorList>
    </citation>
    <scope>NUCLEOTIDE SEQUENCE</scope>
    <source>
        <strain evidence="1">EC-137</strain>
    </source>
</reference>
<gene>
    <name evidence="1" type="ORF">K488DRAFT_74860</name>
</gene>